<accession>A0ABR2INI8</accession>
<proteinExistence type="predicted"/>
<feature type="coiled-coil region" evidence="1">
    <location>
        <begin position="346"/>
        <end position="376"/>
    </location>
</feature>
<organism evidence="2 3">
    <name type="scientific">Tritrichomonas musculus</name>
    <dbReference type="NCBI Taxonomy" id="1915356"/>
    <lineage>
        <taxon>Eukaryota</taxon>
        <taxon>Metamonada</taxon>
        <taxon>Parabasalia</taxon>
        <taxon>Tritrichomonadida</taxon>
        <taxon>Tritrichomonadidae</taxon>
        <taxon>Tritrichomonas</taxon>
    </lineage>
</organism>
<comment type="caution">
    <text evidence="2">The sequence shown here is derived from an EMBL/GenBank/DDBJ whole genome shotgun (WGS) entry which is preliminary data.</text>
</comment>
<evidence type="ECO:0000313" key="2">
    <source>
        <dbReference type="EMBL" id="KAK8865344.1"/>
    </source>
</evidence>
<gene>
    <name evidence="2" type="ORF">M9Y10_010885</name>
</gene>
<evidence type="ECO:0000256" key="1">
    <source>
        <dbReference type="SAM" id="Coils"/>
    </source>
</evidence>
<name>A0ABR2INI8_9EUKA</name>
<sequence length="487" mass="57748">MNKSSDSELKEIPIDFTKLEKVDFFYGYGPLEPDRVYKDTNGEHVAFFSNEKCEELKRVFKQSTKSYYLDNRALLFIHGHYLHATMESDNYEGLTKEENRWVSIRTLGRKFYSAFGIYSIVTNIMMKVKEEYDDVFNNMHTMAFICNKLNWITSIKNKDYYYRAKKQYAEGIEIGFGTKEPVPMCCIYFKKEKLNIGSPITLTDVYSELLIIEELFRLGNRYNSNTEKNIASKYLSKVSEVFHQNFERQIKYSIEKNSNYLTILHIRKLINYLVLSYRWMSVNVDFFDCGEINCLQIASPSRQKRYYLCQSDVEIFRNHLLLKVSTELCRYLGKFDFNIATSEYIEECLEKKSEVIENLMKEYQKNNNLIEQLQDLVSSSFCNMAKNVLELLKSCILSGPMKLISLPSLIYSENIKEFISALVKKHKNQKKKTQIHQKILNNNKFKQMLYLYFQLQFIKKLSMRYSGIILKIDSKYWEEKYNCQLLI</sequence>
<keyword evidence="3" id="KW-1185">Reference proteome</keyword>
<keyword evidence="1" id="KW-0175">Coiled coil</keyword>
<dbReference type="Proteomes" id="UP001470230">
    <property type="component" value="Unassembled WGS sequence"/>
</dbReference>
<protein>
    <submittedName>
        <fullName evidence="2">Uncharacterized protein</fullName>
    </submittedName>
</protein>
<dbReference type="EMBL" id="JAPFFF010000016">
    <property type="protein sequence ID" value="KAK8865344.1"/>
    <property type="molecule type" value="Genomic_DNA"/>
</dbReference>
<reference evidence="2 3" key="1">
    <citation type="submission" date="2024-04" db="EMBL/GenBank/DDBJ databases">
        <title>Tritrichomonas musculus Genome.</title>
        <authorList>
            <person name="Alves-Ferreira E."/>
            <person name="Grigg M."/>
            <person name="Lorenzi H."/>
            <person name="Galac M."/>
        </authorList>
    </citation>
    <scope>NUCLEOTIDE SEQUENCE [LARGE SCALE GENOMIC DNA]</scope>
    <source>
        <strain evidence="2 3">EAF2021</strain>
    </source>
</reference>
<evidence type="ECO:0000313" key="3">
    <source>
        <dbReference type="Proteomes" id="UP001470230"/>
    </source>
</evidence>